<feature type="DNA-binding region" description="H-T-H motif" evidence="2">
    <location>
        <begin position="28"/>
        <end position="47"/>
    </location>
</feature>
<keyword evidence="5" id="KW-1185">Reference proteome</keyword>
<protein>
    <submittedName>
        <fullName evidence="4">DNA-binding transcriptional regulator, AcrR family</fullName>
    </submittedName>
</protein>
<dbReference type="Gene3D" id="1.10.357.10">
    <property type="entry name" value="Tetracycline Repressor, domain 2"/>
    <property type="match status" value="1"/>
</dbReference>
<reference evidence="5" key="1">
    <citation type="submission" date="2017-06" db="EMBL/GenBank/DDBJ databases">
        <authorList>
            <person name="Varghese N."/>
            <person name="Submissions S."/>
        </authorList>
    </citation>
    <scope>NUCLEOTIDE SEQUENCE [LARGE SCALE GENOMIC DNA]</scope>
    <source>
        <strain evidence="5">JCM 23211</strain>
    </source>
</reference>
<evidence type="ECO:0000313" key="5">
    <source>
        <dbReference type="Proteomes" id="UP000198327"/>
    </source>
</evidence>
<dbReference type="InterPro" id="IPR041467">
    <property type="entry name" value="Sco4008_C"/>
</dbReference>
<dbReference type="SUPFAM" id="SSF48498">
    <property type="entry name" value="Tetracyclin repressor-like, C-terminal domain"/>
    <property type="match status" value="1"/>
</dbReference>
<dbReference type="InterPro" id="IPR009057">
    <property type="entry name" value="Homeodomain-like_sf"/>
</dbReference>
<dbReference type="PRINTS" id="PR00455">
    <property type="entry name" value="HTHTETR"/>
</dbReference>
<sequence>MGDATATRERILEAGTAEFAQFGLAGARVDRIASNASINKAQIYSYFGSKDKLFDAVFDYRVDLDIATVPLDADDIPGYVIALYDMYLGDPALGRLLAWARLERTPVGALFHHRGDPDRAKLDVLADAQERGVLVDDIAPEDLWAMIVSLAATWAQAAIVHTADADEDPLVHSRRKGALASTARRAFCQSID</sequence>
<dbReference type="OrthoDB" id="4726108at2"/>
<dbReference type="GO" id="GO:0003677">
    <property type="term" value="F:DNA binding"/>
    <property type="evidence" value="ECO:0007669"/>
    <property type="project" value="UniProtKB-UniRule"/>
</dbReference>
<accession>A0A239MG22</accession>
<dbReference type="SUPFAM" id="SSF46689">
    <property type="entry name" value="Homeodomain-like"/>
    <property type="match status" value="1"/>
</dbReference>
<dbReference type="EMBL" id="FZOW01000017">
    <property type="protein sequence ID" value="SNT41123.1"/>
    <property type="molecule type" value="Genomic_DNA"/>
</dbReference>
<dbReference type="Proteomes" id="UP000198327">
    <property type="component" value="Unassembled WGS sequence"/>
</dbReference>
<dbReference type="PANTHER" id="PTHR30328:SF54">
    <property type="entry name" value="HTH-TYPE TRANSCRIPTIONAL REPRESSOR SCO4008"/>
    <property type="match status" value="1"/>
</dbReference>
<dbReference type="AlphaFoldDB" id="A0A239MG22"/>
<dbReference type="InterPro" id="IPR050109">
    <property type="entry name" value="HTH-type_TetR-like_transc_reg"/>
</dbReference>
<evidence type="ECO:0000259" key="3">
    <source>
        <dbReference type="PROSITE" id="PS50977"/>
    </source>
</evidence>
<evidence type="ECO:0000256" key="2">
    <source>
        <dbReference type="PROSITE-ProRule" id="PRU00335"/>
    </source>
</evidence>
<proteinExistence type="predicted"/>
<dbReference type="Pfam" id="PF00440">
    <property type="entry name" value="TetR_N"/>
    <property type="match status" value="1"/>
</dbReference>
<dbReference type="RefSeq" id="WP_089250981.1">
    <property type="nucleotide sequence ID" value="NZ_FZOW01000017.1"/>
</dbReference>
<evidence type="ECO:0000256" key="1">
    <source>
        <dbReference type="ARBA" id="ARBA00023125"/>
    </source>
</evidence>
<dbReference type="PANTHER" id="PTHR30328">
    <property type="entry name" value="TRANSCRIPTIONAL REPRESSOR"/>
    <property type="match status" value="1"/>
</dbReference>
<dbReference type="Pfam" id="PF17926">
    <property type="entry name" value="TetR_C_21"/>
    <property type="match status" value="1"/>
</dbReference>
<keyword evidence="1 2" id="KW-0238">DNA-binding</keyword>
<dbReference type="PROSITE" id="PS50977">
    <property type="entry name" value="HTH_TETR_2"/>
    <property type="match status" value="1"/>
</dbReference>
<dbReference type="InterPro" id="IPR001647">
    <property type="entry name" value="HTH_TetR"/>
</dbReference>
<evidence type="ECO:0000313" key="4">
    <source>
        <dbReference type="EMBL" id="SNT41123.1"/>
    </source>
</evidence>
<name>A0A239MG22_9NOCA</name>
<gene>
    <name evidence="4" type="ORF">SAMN05421642_117122</name>
</gene>
<dbReference type="InterPro" id="IPR036271">
    <property type="entry name" value="Tet_transcr_reg_TetR-rel_C_sf"/>
</dbReference>
<dbReference type="GO" id="GO:0006355">
    <property type="term" value="P:regulation of DNA-templated transcription"/>
    <property type="evidence" value="ECO:0007669"/>
    <property type="project" value="UniProtKB-ARBA"/>
</dbReference>
<organism evidence="4 5">
    <name type="scientific">Rhodococcoides kyotonense</name>
    <dbReference type="NCBI Taxonomy" id="398843"/>
    <lineage>
        <taxon>Bacteria</taxon>
        <taxon>Bacillati</taxon>
        <taxon>Actinomycetota</taxon>
        <taxon>Actinomycetes</taxon>
        <taxon>Mycobacteriales</taxon>
        <taxon>Nocardiaceae</taxon>
        <taxon>Rhodococcoides</taxon>
    </lineage>
</organism>
<feature type="domain" description="HTH tetR-type" evidence="3">
    <location>
        <begin position="5"/>
        <end position="65"/>
    </location>
</feature>